<sequence>MSGKRTYLLTPYYQIKSDITLGTCGRYPERNYTSYSLFALKTRLEPLARKRLKTPVLIHFDQVDLNQRLKVTVEFYTMGEPISLSDHHQKYLQEALDYITGHEPGLSLLISKGSKWVVNDITLTSRQQTVIPKWWVNEVSKFLSMASRLRPHYRPKNEYQTAGIYVDLSQFDSHNSFFKNIYLNSVEQLNSMYTLGYMSLPRGFELDRLKKWKMKSLKLIPDSDSLKRTIFYPDWKDQRLTNPVGGLVSFLDKHVVHHSDQVLLEIGQDLLIRHQVAITFKMLIPSDKYIFRGKFVQVEAANLNEAQTAASLVDISKNIPVGKVITFQFSSRGRLNLYLTVLNNLTDQDKKEIGLIGLEIQGYRIDDPQTPYCLSCQIPYSANSFYYQGLIRDWVRNQTTQASQLEKFLPKVLPIEKEFKEPKIKDSLVGIPKSIFDNLPKVTVPRRDGKAFVRGGSTVVDFPRPISTFLGEQPIKTKGMISVKFPTPLFGSVMDSKNPGFSSRGSKGISEISPQQPIKLPEIVIPTSPTPTNIISPVYKKGTSQKAIPVMNSSEIIIPPSPSSSPRFNLKSSFPRMNSETSLLGNLKPISIAI</sequence>
<dbReference type="EMBL" id="MK500498">
    <property type="protein sequence ID" value="QBK90729.1"/>
    <property type="molecule type" value="Genomic_DNA"/>
</dbReference>
<reference evidence="1" key="1">
    <citation type="journal article" date="2019" name="MBio">
        <title>Virus Genomes from Deep Sea Sediments Expand the Ocean Megavirome and Support Independent Origins of Viral Gigantism.</title>
        <authorList>
            <person name="Backstrom D."/>
            <person name="Yutin N."/>
            <person name="Jorgensen S.L."/>
            <person name="Dharamshi J."/>
            <person name="Homa F."/>
            <person name="Zaremba-Niedwiedzka K."/>
            <person name="Spang A."/>
            <person name="Wolf Y.I."/>
            <person name="Koonin E.V."/>
            <person name="Ettema T.J."/>
        </authorList>
    </citation>
    <scope>NUCLEOTIDE SEQUENCE</scope>
</reference>
<proteinExistence type="predicted"/>
<gene>
    <name evidence="1" type="ORF">LCPAC201_00300</name>
</gene>
<accession>A0A481Z6H9</accession>
<evidence type="ECO:0000313" key="1">
    <source>
        <dbReference type="EMBL" id="QBK90729.1"/>
    </source>
</evidence>
<organism evidence="1">
    <name type="scientific">Pithovirus LCPAC201</name>
    <dbReference type="NCBI Taxonomy" id="2506591"/>
    <lineage>
        <taxon>Viruses</taxon>
        <taxon>Pithoviruses</taxon>
    </lineage>
</organism>
<protein>
    <submittedName>
        <fullName evidence="1">Uncharacterized protein</fullName>
    </submittedName>
</protein>
<name>A0A481Z6H9_9VIRU</name>